<evidence type="ECO:0000256" key="1">
    <source>
        <dbReference type="SAM" id="SignalP"/>
    </source>
</evidence>
<dbReference type="InterPro" id="IPR001304">
    <property type="entry name" value="C-type_lectin-like"/>
</dbReference>
<keyword evidence="1" id="KW-0732">Signal</keyword>
<feature type="signal peptide" evidence="1">
    <location>
        <begin position="1"/>
        <end position="21"/>
    </location>
</feature>
<comment type="caution">
    <text evidence="3">The sequence shown here is derived from an EMBL/GenBank/DDBJ whole genome shotgun (WGS) entry which is preliminary data.</text>
</comment>
<protein>
    <recommendedName>
        <fullName evidence="2">C-type lectin domain-containing protein</fullName>
    </recommendedName>
</protein>
<reference evidence="3 4" key="1">
    <citation type="submission" date="2024-05" db="EMBL/GenBank/DDBJ databases">
        <authorList>
            <person name="Wallberg A."/>
        </authorList>
    </citation>
    <scope>NUCLEOTIDE SEQUENCE [LARGE SCALE GENOMIC DNA]</scope>
</reference>
<evidence type="ECO:0000259" key="2">
    <source>
        <dbReference type="PROSITE" id="PS50041"/>
    </source>
</evidence>
<feature type="chain" id="PRO_5043662884" description="C-type lectin domain-containing protein" evidence="1">
    <location>
        <begin position="22"/>
        <end position="230"/>
    </location>
</feature>
<accession>A0AAV2RKB7</accession>
<feature type="domain" description="C-type lectin" evidence="2">
    <location>
        <begin position="100"/>
        <end position="226"/>
    </location>
</feature>
<dbReference type="InterPro" id="IPR016186">
    <property type="entry name" value="C-type_lectin-like/link_sf"/>
</dbReference>
<dbReference type="EMBL" id="CAXKWB010023680">
    <property type="protein sequence ID" value="CAL4125488.1"/>
    <property type="molecule type" value="Genomic_DNA"/>
</dbReference>
<proteinExistence type="predicted"/>
<feature type="non-terminal residue" evidence="3">
    <location>
        <position position="1"/>
    </location>
</feature>
<evidence type="ECO:0000313" key="4">
    <source>
        <dbReference type="Proteomes" id="UP001497623"/>
    </source>
</evidence>
<name>A0AAV2RKB7_MEGNR</name>
<dbReference type="Proteomes" id="UP001497623">
    <property type="component" value="Unassembled WGS sequence"/>
</dbReference>
<organism evidence="3 4">
    <name type="scientific">Meganyctiphanes norvegica</name>
    <name type="common">Northern krill</name>
    <name type="synonym">Thysanopoda norvegica</name>
    <dbReference type="NCBI Taxonomy" id="48144"/>
    <lineage>
        <taxon>Eukaryota</taxon>
        <taxon>Metazoa</taxon>
        <taxon>Ecdysozoa</taxon>
        <taxon>Arthropoda</taxon>
        <taxon>Crustacea</taxon>
        <taxon>Multicrustacea</taxon>
        <taxon>Malacostraca</taxon>
        <taxon>Eumalacostraca</taxon>
        <taxon>Eucarida</taxon>
        <taxon>Euphausiacea</taxon>
        <taxon>Euphausiidae</taxon>
        <taxon>Meganyctiphanes</taxon>
    </lineage>
</organism>
<dbReference type="PROSITE" id="PS50041">
    <property type="entry name" value="C_TYPE_LECTIN_2"/>
    <property type="match status" value="1"/>
</dbReference>
<dbReference type="AlphaFoldDB" id="A0AAV2RKB7"/>
<keyword evidence="4" id="KW-1185">Reference proteome</keyword>
<gene>
    <name evidence="3" type="ORF">MNOR_LOCUS25154</name>
</gene>
<dbReference type="Pfam" id="PF00059">
    <property type="entry name" value="Lectin_C"/>
    <property type="match status" value="1"/>
</dbReference>
<dbReference type="SUPFAM" id="SSF56436">
    <property type="entry name" value="C-type lectin-like"/>
    <property type="match status" value="1"/>
</dbReference>
<dbReference type="InterPro" id="IPR016187">
    <property type="entry name" value="CTDL_fold"/>
</dbReference>
<evidence type="ECO:0000313" key="3">
    <source>
        <dbReference type="EMBL" id="CAL4125488.1"/>
    </source>
</evidence>
<sequence>QTNLVFIAMQLLRLIVPLTVTVVVVCSTHLEPDSQHQTITNSERRSCKTKDSCAIRGSVCQDKSKYCKGRMVNAWCGGRDCQCCIPECPTSDGFFKMSAPSSQCYKFFNDRARNWAEANTLCEGEKLRLAQPSDARTLRSYMTQHFGWWSYAWLNARGDGTQFRWQGGNKKPITENSPLWWPGFPGTRVNSSFCLILAANEHNWKAMPEHPYTATPCSADRYTLCELVFE</sequence>
<dbReference type="Gene3D" id="3.10.100.10">
    <property type="entry name" value="Mannose-Binding Protein A, subunit A"/>
    <property type="match status" value="1"/>
</dbReference>